<protein>
    <submittedName>
        <fullName evidence="2">Uncharacterized protein</fullName>
    </submittedName>
</protein>
<evidence type="ECO:0000313" key="3">
    <source>
        <dbReference type="Proteomes" id="UP000660262"/>
    </source>
</evidence>
<dbReference type="GO" id="GO:0007096">
    <property type="term" value="P:regulation of exit from mitosis"/>
    <property type="evidence" value="ECO:0007669"/>
    <property type="project" value="InterPro"/>
</dbReference>
<organism evidence="2 3">
    <name type="scientific">Pycnococcus provasolii</name>
    <dbReference type="NCBI Taxonomy" id="41880"/>
    <lineage>
        <taxon>Eukaryota</taxon>
        <taxon>Viridiplantae</taxon>
        <taxon>Chlorophyta</taxon>
        <taxon>Pseudoscourfieldiophyceae</taxon>
        <taxon>Pseudoscourfieldiales</taxon>
        <taxon>Pycnococcaceae</taxon>
        <taxon>Pycnococcus</taxon>
    </lineage>
</organism>
<dbReference type="InterPro" id="IPR009511">
    <property type="entry name" value="MAD1/Cdc20-bound-Mad2-bd"/>
</dbReference>
<gene>
    <name evidence="2" type="ORF">PPROV_000815700</name>
</gene>
<dbReference type="AlphaFoldDB" id="A0A830HQW9"/>
<dbReference type="Proteomes" id="UP000660262">
    <property type="component" value="Unassembled WGS sequence"/>
</dbReference>
<dbReference type="GO" id="GO:0005634">
    <property type="term" value="C:nucleus"/>
    <property type="evidence" value="ECO:0007669"/>
    <property type="project" value="InterPro"/>
</dbReference>
<feature type="compositionally biased region" description="Basic and acidic residues" evidence="1">
    <location>
        <begin position="7"/>
        <end position="40"/>
    </location>
</feature>
<reference evidence="2" key="1">
    <citation type="submission" date="2020-10" db="EMBL/GenBank/DDBJ databases">
        <title>Unveiling of a novel bifunctional photoreceptor, Dualchrome1, isolated from a cosmopolitan green alga.</title>
        <authorList>
            <person name="Suzuki S."/>
            <person name="Kawachi M."/>
        </authorList>
    </citation>
    <scope>NUCLEOTIDE SEQUENCE</scope>
    <source>
        <strain evidence="2">NIES 2893</strain>
    </source>
</reference>
<feature type="region of interest" description="Disordered" evidence="1">
    <location>
        <begin position="1"/>
        <end position="42"/>
    </location>
</feature>
<name>A0A830HQW9_9CHLO</name>
<proteinExistence type="predicted"/>
<keyword evidence="3" id="KW-1185">Reference proteome</keyword>
<accession>A0A830HQW9</accession>
<sequence>MVKVVSLRRDGGGDDNNNDKATDTAHPPTTERQDAHDAGRTDASCEDIVVDAHFVARRLAHPVTPTVASRVTAEIVKYLMHARGQIACPFAMLDRTSKVTPAIGELCNALSPSLFAAANPTIYLVFGQTPTSAVEAYAVRFPHVVAANDEVPEKHVAQCARQALRALVEHENALAQASGGSSETSLSVTSLHVMLHTAAFNGGAAPDGFLPKRGYRVSRVKTLQIELTHGELGVGAKADEAVNEHAMWFAYRTAVRGDVS</sequence>
<dbReference type="PANTHER" id="PTHR15681:SF1">
    <property type="entry name" value="MAD2L1-BINDING PROTEIN"/>
    <property type="match status" value="1"/>
</dbReference>
<evidence type="ECO:0000256" key="1">
    <source>
        <dbReference type="SAM" id="MobiDB-lite"/>
    </source>
</evidence>
<dbReference type="EMBL" id="BNJQ01000024">
    <property type="protein sequence ID" value="GHP09422.1"/>
    <property type="molecule type" value="Genomic_DNA"/>
</dbReference>
<dbReference type="Gene3D" id="3.30.900.20">
    <property type="match status" value="1"/>
</dbReference>
<evidence type="ECO:0000313" key="2">
    <source>
        <dbReference type="EMBL" id="GHP09422.1"/>
    </source>
</evidence>
<dbReference type="InterPro" id="IPR053729">
    <property type="entry name" value="MAD2L1BP_domain_sf"/>
</dbReference>
<comment type="caution">
    <text evidence="2">The sequence shown here is derived from an EMBL/GenBank/DDBJ whole genome shotgun (WGS) entry which is preliminary data.</text>
</comment>
<dbReference type="PANTHER" id="PTHR15681">
    <property type="entry name" value="MAD2L1-BINDING PROTEIN"/>
    <property type="match status" value="1"/>
</dbReference>